<dbReference type="OrthoDB" id="2968583at2"/>
<dbReference type="RefSeq" id="WP_091611014.1">
    <property type="nucleotide sequence ID" value="NZ_FNNC01000001.1"/>
</dbReference>
<gene>
    <name evidence="1" type="ORF">SAMN05421781_0627</name>
</gene>
<reference evidence="1 2" key="1">
    <citation type="submission" date="2016-10" db="EMBL/GenBank/DDBJ databases">
        <authorList>
            <person name="de Groot N.N."/>
        </authorList>
    </citation>
    <scope>NUCLEOTIDE SEQUENCE [LARGE SCALE GENOMIC DNA]</scope>
    <source>
        <strain evidence="1 2">DSM 23126</strain>
    </source>
</reference>
<proteinExistence type="predicted"/>
<accession>A0A1H2R701</accession>
<dbReference type="EMBL" id="FNNC01000001">
    <property type="protein sequence ID" value="SDW15243.1"/>
    <property type="molecule type" value="Genomic_DNA"/>
</dbReference>
<keyword evidence="2" id="KW-1185">Reference proteome</keyword>
<organism evidence="1 2">
    <name type="scientific">Marinococcus luteus</name>
    <dbReference type="NCBI Taxonomy" id="1122204"/>
    <lineage>
        <taxon>Bacteria</taxon>
        <taxon>Bacillati</taxon>
        <taxon>Bacillota</taxon>
        <taxon>Bacilli</taxon>
        <taxon>Bacillales</taxon>
        <taxon>Bacillaceae</taxon>
        <taxon>Marinococcus</taxon>
    </lineage>
</organism>
<dbReference type="AlphaFoldDB" id="A0A1H2R701"/>
<name>A0A1H2R701_9BACI</name>
<sequence>MPQYIFDIESVYLKEPEDELRTHIAEVRTEVIHRERGDVLFEAVIPVAYHAYGVYPDVKAVASQIPRPALQREVLFRVKRYVKKLRPFL</sequence>
<evidence type="ECO:0000313" key="2">
    <source>
        <dbReference type="Proteomes" id="UP000199488"/>
    </source>
</evidence>
<dbReference type="Proteomes" id="UP000199488">
    <property type="component" value="Unassembled WGS sequence"/>
</dbReference>
<protein>
    <submittedName>
        <fullName evidence="1">Uncharacterized protein</fullName>
    </submittedName>
</protein>
<evidence type="ECO:0000313" key="1">
    <source>
        <dbReference type="EMBL" id="SDW15243.1"/>
    </source>
</evidence>